<protein>
    <submittedName>
        <fullName evidence="3">Uncharacterized protein</fullName>
    </submittedName>
</protein>
<evidence type="ECO:0000313" key="4">
    <source>
        <dbReference type="Proteomes" id="UP001054252"/>
    </source>
</evidence>
<proteinExistence type="predicted"/>
<evidence type="ECO:0000256" key="2">
    <source>
        <dbReference type="SAM" id="MobiDB-lite"/>
    </source>
</evidence>
<evidence type="ECO:0000256" key="1">
    <source>
        <dbReference type="SAM" id="Coils"/>
    </source>
</evidence>
<keyword evidence="1" id="KW-0175">Coiled coil</keyword>
<feature type="region of interest" description="Disordered" evidence="2">
    <location>
        <begin position="310"/>
        <end position="342"/>
    </location>
</feature>
<name>A0AAV5J8M4_9ROSI</name>
<accession>A0AAV5J8M4</accession>
<sequence>MRKSVKKTPSSDESEELNVQQPERPESSRSRRGRKSEPRGSGEEMVEVRGKTKVEGSSHQPDEGGRKRKSGINTDIDDLRIQLGDQMKKLRRGEEELLEENKRLKSEIIARRQDILGMLMLTENSPMHVDSPVDPMEIDPPEGNGTETSQNEVLESAIIQYLDQLEEMKATNKNLTMENGKLDSMLAALDKRLKMLKNLDETDNKIPHNEELATKKHVTAGKDITEAKRMLGGKLNEAQKEKPLMAIVSSAMVLIDYLLSTVGSAKAREATLDEQASTSALGIKGTKGTTDVPKLVKIIWEACDSYLEEEKASPGAQIESRAVNAEEEDNASQAEETSDDDN</sequence>
<feature type="compositionally biased region" description="Acidic residues" evidence="2">
    <location>
        <begin position="325"/>
        <end position="342"/>
    </location>
</feature>
<dbReference type="Proteomes" id="UP001054252">
    <property type="component" value="Unassembled WGS sequence"/>
</dbReference>
<reference evidence="3 4" key="1">
    <citation type="journal article" date="2021" name="Commun. Biol.">
        <title>The genome of Shorea leprosula (Dipterocarpaceae) highlights the ecological relevance of drought in aseasonal tropical rainforests.</title>
        <authorList>
            <person name="Ng K.K.S."/>
            <person name="Kobayashi M.J."/>
            <person name="Fawcett J.A."/>
            <person name="Hatakeyama M."/>
            <person name="Paape T."/>
            <person name="Ng C.H."/>
            <person name="Ang C.C."/>
            <person name="Tnah L.H."/>
            <person name="Lee C.T."/>
            <person name="Nishiyama T."/>
            <person name="Sese J."/>
            <person name="O'Brien M.J."/>
            <person name="Copetti D."/>
            <person name="Mohd Noor M.I."/>
            <person name="Ong R.C."/>
            <person name="Putra M."/>
            <person name="Sireger I.Z."/>
            <person name="Indrioko S."/>
            <person name="Kosugi Y."/>
            <person name="Izuno A."/>
            <person name="Isagi Y."/>
            <person name="Lee S.L."/>
            <person name="Shimizu K.K."/>
        </authorList>
    </citation>
    <scope>NUCLEOTIDE SEQUENCE [LARGE SCALE GENOMIC DNA]</scope>
    <source>
        <strain evidence="3">214</strain>
    </source>
</reference>
<dbReference type="EMBL" id="BPVZ01000025">
    <property type="protein sequence ID" value="GKV06759.1"/>
    <property type="molecule type" value="Genomic_DNA"/>
</dbReference>
<keyword evidence="4" id="KW-1185">Reference proteome</keyword>
<feature type="region of interest" description="Disordered" evidence="2">
    <location>
        <begin position="1"/>
        <end position="78"/>
    </location>
</feature>
<evidence type="ECO:0000313" key="3">
    <source>
        <dbReference type="EMBL" id="GKV06759.1"/>
    </source>
</evidence>
<feature type="coiled-coil region" evidence="1">
    <location>
        <begin position="151"/>
        <end position="178"/>
    </location>
</feature>
<gene>
    <name evidence="3" type="ORF">SLEP1_g18606</name>
</gene>
<feature type="compositionally biased region" description="Basic and acidic residues" evidence="2">
    <location>
        <begin position="23"/>
        <end position="65"/>
    </location>
</feature>
<comment type="caution">
    <text evidence="3">The sequence shown here is derived from an EMBL/GenBank/DDBJ whole genome shotgun (WGS) entry which is preliminary data.</text>
</comment>
<dbReference type="AlphaFoldDB" id="A0AAV5J8M4"/>
<organism evidence="3 4">
    <name type="scientific">Rubroshorea leprosula</name>
    <dbReference type="NCBI Taxonomy" id="152421"/>
    <lineage>
        <taxon>Eukaryota</taxon>
        <taxon>Viridiplantae</taxon>
        <taxon>Streptophyta</taxon>
        <taxon>Embryophyta</taxon>
        <taxon>Tracheophyta</taxon>
        <taxon>Spermatophyta</taxon>
        <taxon>Magnoliopsida</taxon>
        <taxon>eudicotyledons</taxon>
        <taxon>Gunneridae</taxon>
        <taxon>Pentapetalae</taxon>
        <taxon>rosids</taxon>
        <taxon>malvids</taxon>
        <taxon>Malvales</taxon>
        <taxon>Dipterocarpaceae</taxon>
        <taxon>Rubroshorea</taxon>
    </lineage>
</organism>